<protein>
    <submittedName>
        <fullName evidence="5">CoA-transferase family III</fullName>
    </submittedName>
</protein>
<dbReference type="Pfam" id="PF07727">
    <property type="entry name" value="RVT_2"/>
    <property type="match status" value="1"/>
</dbReference>
<dbReference type="InterPro" id="IPR054722">
    <property type="entry name" value="PolX-like_BBD"/>
</dbReference>
<evidence type="ECO:0000256" key="1">
    <source>
        <dbReference type="ARBA" id="ARBA00022750"/>
    </source>
</evidence>
<feature type="compositionally biased region" description="Polar residues" evidence="2">
    <location>
        <begin position="33"/>
        <end position="44"/>
    </location>
</feature>
<feature type="domain" description="Retrovirus-related Pol polyprotein from transposon TNT 1-94-like beta-barrel" evidence="4">
    <location>
        <begin position="70"/>
        <end position="147"/>
    </location>
</feature>
<keyword evidence="1" id="KW-0645">Protease</keyword>
<evidence type="ECO:0000259" key="4">
    <source>
        <dbReference type="Pfam" id="PF22936"/>
    </source>
</evidence>
<dbReference type="Gene3D" id="3.30.420.10">
    <property type="entry name" value="Ribonuclease H-like superfamily/Ribonuclease H"/>
    <property type="match status" value="1"/>
</dbReference>
<dbReference type="EMBL" id="QGDH01000457">
    <property type="protein sequence ID" value="RAQ99895.1"/>
    <property type="molecule type" value="Genomic_DNA"/>
</dbReference>
<reference evidence="6" key="1">
    <citation type="submission" date="2018-05" db="EMBL/GenBank/DDBJ databases">
        <title>Draft genome sequence of Stemphylium lycopersici strain CIDEFI 213.</title>
        <authorList>
            <person name="Medina R."/>
            <person name="Franco M.E.E."/>
            <person name="Lucentini C.G."/>
            <person name="Saparrat M.C.N."/>
            <person name="Balatti P.A."/>
        </authorList>
    </citation>
    <scope>NUCLEOTIDE SEQUENCE [LARGE SCALE GENOMIC DNA]</scope>
    <source>
        <strain evidence="6">CIDEFI 213</strain>
    </source>
</reference>
<keyword evidence="6" id="KW-1185">Reference proteome</keyword>
<dbReference type="GO" id="GO:0016740">
    <property type="term" value="F:transferase activity"/>
    <property type="evidence" value="ECO:0007669"/>
    <property type="project" value="UniProtKB-KW"/>
</dbReference>
<dbReference type="InterPro" id="IPR036397">
    <property type="entry name" value="RNaseH_sf"/>
</dbReference>
<dbReference type="STRING" id="183478.A0A364MS58"/>
<dbReference type="Proteomes" id="UP000249619">
    <property type="component" value="Unassembled WGS sequence"/>
</dbReference>
<dbReference type="Pfam" id="PF22936">
    <property type="entry name" value="Pol_BBD"/>
    <property type="match status" value="1"/>
</dbReference>
<proteinExistence type="predicted"/>
<keyword evidence="1" id="KW-0064">Aspartyl protease</keyword>
<keyword evidence="1" id="KW-0378">Hydrolase</keyword>
<dbReference type="GO" id="GO:0003676">
    <property type="term" value="F:nucleic acid binding"/>
    <property type="evidence" value="ECO:0007669"/>
    <property type="project" value="InterPro"/>
</dbReference>
<evidence type="ECO:0000259" key="3">
    <source>
        <dbReference type="Pfam" id="PF07727"/>
    </source>
</evidence>
<accession>A0A364MS58</accession>
<feature type="domain" description="Reverse transcriptase Ty1/copia-type" evidence="3">
    <location>
        <begin position="447"/>
        <end position="666"/>
    </location>
</feature>
<keyword evidence="5" id="KW-0808">Transferase</keyword>
<dbReference type="InterPro" id="IPR012337">
    <property type="entry name" value="RNaseH-like_sf"/>
</dbReference>
<gene>
    <name evidence="5" type="ORF">DDE83_009166</name>
</gene>
<sequence>MVKKLSSDMLSLQKNQAQSYTSKAKKTGKGFSAQESPCSSSPETMSDDDEYDEVAHSTAEVQGKFPSSEWLLDSCASSHMTDQSCLFRSMTPLTRKKWIKVGGGFLLATHIGNAEMSGRAGRKVVLEDVLLVPKLGVNLVSWNQFSKQFGVQPPSFSLVSPSGETVVQTKLLGGVPFIDEISPLLQERAHYSSCAPPIENAFVTAQSETDLKQWELWHRRFAHFGKNLLQNLHKVTDLKEPIPIPKDGFHQCRVCSIAKMKKYKGKVTERRPERLALVSIDICGPLPISRLGFKYWLEIVDNFSRKKWTFPLRKREDAPVALQNWKIKAERKSSAQLKAKAPRSMVPKPELTTEVGEAMDLSENLAAFHQAFFAAMQSVDSSIPWDSEFLEEVEEMAFAATVEAIAYKQEVPIPKSYKDAVNDKKWGHLWKEAIQKELDALQRANLVTSRWVFDIKRSISGAIEKFKARLVARGFSQKFGVDFMETFAPTVRQDTLRVFMAIVCKKDLHLHQVDVNNAFTESTLYEDIFMLPPPGVELPPNMVFKILKSLYGLKQAARDWNQLCVSKLREIGFTQSEVDPCLLIHKKREIIILIHVDDIPIAAPKLTDVLWFKRELGKIFKIKDLGEPEKILGMRVTRDRKRGILKLDQGHFVRDSLAKMGMNHEKAAPTHSPMDSYEALKPSSHMDERCDKAEYQSINGTWMWPATITRPDIAFALGRMSSFALKKITRYLRSYPDLGL</sequence>
<dbReference type="AlphaFoldDB" id="A0A364MS58"/>
<evidence type="ECO:0000313" key="6">
    <source>
        <dbReference type="Proteomes" id="UP000249619"/>
    </source>
</evidence>
<organism evidence="5 6">
    <name type="scientific">Stemphylium lycopersici</name>
    <name type="common">Tomato gray leaf spot disease fungus</name>
    <name type="synonym">Thyrospora lycopersici</name>
    <dbReference type="NCBI Taxonomy" id="183478"/>
    <lineage>
        <taxon>Eukaryota</taxon>
        <taxon>Fungi</taxon>
        <taxon>Dikarya</taxon>
        <taxon>Ascomycota</taxon>
        <taxon>Pezizomycotina</taxon>
        <taxon>Dothideomycetes</taxon>
        <taxon>Pleosporomycetidae</taxon>
        <taxon>Pleosporales</taxon>
        <taxon>Pleosporineae</taxon>
        <taxon>Pleosporaceae</taxon>
        <taxon>Stemphylium</taxon>
    </lineage>
</organism>
<dbReference type="InterPro" id="IPR043502">
    <property type="entry name" value="DNA/RNA_pol_sf"/>
</dbReference>
<dbReference type="SUPFAM" id="SSF56672">
    <property type="entry name" value="DNA/RNA polymerases"/>
    <property type="match status" value="1"/>
</dbReference>
<dbReference type="SUPFAM" id="SSF53098">
    <property type="entry name" value="Ribonuclease H-like"/>
    <property type="match status" value="1"/>
</dbReference>
<dbReference type="GO" id="GO:0004190">
    <property type="term" value="F:aspartic-type endopeptidase activity"/>
    <property type="evidence" value="ECO:0007669"/>
    <property type="project" value="UniProtKB-KW"/>
</dbReference>
<name>A0A364MS58_STELY</name>
<comment type="caution">
    <text evidence="5">The sequence shown here is derived from an EMBL/GenBank/DDBJ whole genome shotgun (WGS) entry which is preliminary data.</text>
</comment>
<dbReference type="InterPro" id="IPR013103">
    <property type="entry name" value="RVT_2"/>
</dbReference>
<evidence type="ECO:0000256" key="2">
    <source>
        <dbReference type="SAM" id="MobiDB-lite"/>
    </source>
</evidence>
<feature type="region of interest" description="Disordered" evidence="2">
    <location>
        <begin position="16"/>
        <end position="50"/>
    </location>
</feature>
<evidence type="ECO:0000313" key="5">
    <source>
        <dbReference type="EMBL" id="RAQ99895.1"/>
    </source>
</evidence>